<accession>K8E984</accession>
<protein>
    <submittedName>
        <fullName evidence="5">Uncharacterized protein</fullName>
    </submittedName>
</protein>
<dbReference type="InterPro" id="IPR002110">
    <property type="entry name" value="Ankyrin_rpt"/>
</dbReference>
<dbReference type="KEGG" id="bpg:Bathy01g05080"/>
<dbReference type="STRING" id="41875.K8E984"/>
<evidence type="ECO:0000313" key="6">
    <source>
        <dbReference type="Proteomes" id="UP000198341"/>
    </source>
</evidence>
<dbReference type="PROSITE" id="PS50297">
    <property type="entry name" value="ANK_REP_REGION"/>
    <property type="match status" value="2"/>
</dbReference>
<organism evidence="5 6">
    <name type="scientific">Bathycoccus prasinos</name>
    <dbReference type="NCBI Taxonomy" id="41875"/>
    <lineage>
        <taxon>Eukaryota</taxon>
        <taxon>Viridiplantae</taxon>
        <taxon>Chlorophyta</taxon>
        <taxon>Mamiellophyceae</taxon>
        <taxon>Mamiellales</taxon>
        <taxon>Bathycoccaceae</taxon>
        <taxon>Bathycoccus</taxon>
    </lineage>
</organism>
<reference evidence="5 6" key="1">
    <citation type="submission" date="2011-10" db="EMBL/GenBank/DDBJ databases">
        <authorList>
            <person name="Genoscope - CEA"/>
        </authorList>
    </citation>
    <scope>NUCLEOTIDE SEQUENCE [LARGE SCALE GENOMIC DNA]</scope>
    <source>
        <strain evidence="5 6">RCC 1105</strain>
    </source>
</reference>
<dbReference type="eggNOG" id="KOG4177">
    <property type="taxonomic scope" value="Eukaryota"/>
</dbReference>
<gene>
    <name evidence="5" type="ORF">Bathy01g05080</name>
</gene>
<dbReference type="InterPro" id="IPR036770">
    <property type="entry name" value="Ankyrin_rpt-contain_sf"/>
</dbReference>
<name>K8E984_9CHLO</name>
<proteinExistence type="predicted"/>
<evidence type="ECO:0000313" key="5">
    <source>
        <dbReference type="EMBL" id="CCO14201.1"/>
    </source>
</evidence>
<keyword evidence="2 3" id="KW-0040">ANK repeat</keyword>
<dbReference type="EMBL" id="FO082278">
    <property type="protein sequence ID" value="CCO14201.1"/>
    <property type="molecule type" value="Genomic_DNA"/>
</dbReference>
<feature type="signal peptide" evidence="4">
    <location>
        <begin position="1"/>
        <end position="29"/>
    </location>
</feature>
<dbReference type="Pfam" id="PF12796">
    <property type="entry name" value="Ank_2"/>
    <property type="match status" value="1"/>
</dbReference>
<dbReference type="GO" id="GO:0004842">
    <property type="term" value="F:ubiquitin-protein transferase activity"/>
    <property type="evidence" value="ECO:0007669"/>
    <property type="project" value="TreeGrafter"/>
</dbReference>
<dbReference type="PANTHER" id="PTHR24171">
    <property type="entry name" value="ANKYRIN REPEAT DOMAIN-CONTAINING PROTEIN 39-RELATED"/>
    <property type="match status" value="1"/>
</dbReference>
<keyword evidence="1" id="KW-0677">Repeat</keyword>
<dbReference type="RefSeq" id="XP_007515322.1">
    <property type="nucleotide sequence ID" value="XM_007515260.1"/>
</dbReference>
<dbReference type="GO" id="GO:0085020">
    <property type="term" value="P:protein K6-linked ubiquitination"/>
    <property type="evidence" value="ECO:0007669"/>
    <property type="project" value="TreeGrafter"/>
</dbReference>
<dbReference type="GeneID" id="19018243"/>
<dbReference type="SUPFAM" id="SSF48403">
    <property type="entry name" value="Ankyrin repeat"/>
    <property type="match status" value="1"/>
</dbReference>
<dbReference type="OrthoDB" id="496398at2759"/>
<evidence type="ECO:0000256" key="1">
    <source>
        <dbReference type="ARBA" id="ARBA00022737"/>
    </source>
</evidence>
<feature type="repeat" description="ANK" evidence="3">
    <location>
        <begin position="243"/>
        <end position="275"/>
    </location>
</feature>
<keyword evidence="4" id="KW-0732">Signal</keyword>
<feature type="chain" id="PRO_5003919055" evidence="4">
    <location>
        <begin position="30"/>
        <end position="314"/>
    </location>
</feature>
<dbReference type="Proteomes" id="UP000198341">
    <property type="component" value="Chromosome 1"/>
</dbReference>
<dbReference type="Gene3D" id="1.25.40.20">
    <property type="entry name" value="Ankyrin repeat-containing domain"/>
    <property type="match status" value="1"/>
</dbReference>
<keyword evidence="6" id="KW-1185">Reference proteome</keyword>
<sequence length="314" mass="35332">MVSLLRSSRLSFFLLVCFCLEFLLSPVLAGGHGNSALYHELKRTYGFGNKEPDAVHDKPPEPEVRKPANLHEVGKDLDHEKLKEEFELFPEHHKIDNAVHWSGITALKQGIKLGNNTYVQTTLDLGANVNMTLKGSRPIHFSAAHCPFREQVQIGKTLVEHGASVVDVNEDGYQPIHFASRMWQPLCINYVEWLLRNESVDVNERRSMGNETTPLHEAALRSSLKMVQMLVEKGAVVDALDTDGDTALHKAVKGDHLPAMHHLLKSGANPHLKNKRNVSPFELAQKMKKDFDTMQVFKKDYGWKHDAGLAHTEL</sequence>
<dbReference type="PANTHER" id="PTHR24171:SF8">
    <property type="entry name" value="BRCA1-ASSOCIATED RING DOMAIN PROTEIN 1"/>
    <property type="match status" value="1"/>
</dbReference>
<dbReference type="SMART" id="SM00248">
    <property type="entry name" value="ANK"/>
    <property type="match status" value="5"/>
</dbReference>
<evidence type="ECO:0000256" key="2">
    <source>
        <dbReference type="ARBA" id="ARBA00023043"/>
    </source>
</evidence>
<feature type="repeat" description="ANK" evidence="3">
    <location>
        <begin position="210"/>
        <end position="242"/>
    </location>
</feature>
<evidence type="ECO:0000256" key="3">
    <source>
        <dbReference type="PROSITE-ProRule" id="PRU00023"/>
    </source>
</evidence>
<evidence type="ECO:0000256" key="4">
    <source>
        <dbReference type="SAM" id="SignalP"/>
    </source>
</evidence>
<dbReference type="PROSITE" id="PS50088">
    <property type="entry name" value="ANK_REPEAT"/>
    <property type="match status" value="2"/>
</dbReference>
<dbReference type="AlphaFoldDB" id="K8E984"/>